<sequence>MHPPRAIGLDVGTSGVRGVLLDPDGGRRATASRALAPAGIRHDGPLHEQEPEHWWDALQGVLAELTDGLEGEPAAIAVDGTSGTLLCTDEQGHPLHPALMYDDRRAAPAVPRLARLAPPEAAVHSASSSAAKLLWLRGEHGLDGVRRVLHPADWLAGRLRGRYDRMDENNALKLGYDVVRRRWPEWLLRELGTHAGLLPEVVPAGTPLGPVDPDLAANLGLSPASQVVAGTTDSIAGFLAAGVADTATGVTSLGSTLALKQLSPRPLFAPQLGVYSHRLGDRWLAGGASHSGGAVLQQFFDNADLERLGAALDPEHDSGLDYLPLPGPGERFPVNDPDLPPRMEPRPTDDARFLQGLFEGIARIERDGYARLRELGAPELQRVVTLGGGARSPAWSRIRARILGVEVSTAAVDEAAVGTARLARGTALAALQEPNPA</sequence>
<dbReference type="Pfam" id="PF02782">
    <property type="entry name" value="FGGY_C"/>
    <property type="match status" value="1"/>
</dbReference>
<gene>
    <name evidence="6" type="ORF">B1A74_12460</name>
</gene>
<reference evidence="6 7" key="1">
    <citation type="submission" date="2017-02" db="EMBL/GenBank/DDBJ databases">
        <title>Genomic diversity within the haloalkaliphilic genus Thioalkalivibrio.</title>
        <authorList>
            <person name="Ahn A.-C."/>
            <person name="Meier-Kolthoff J."/>
            <person name="Overmars L."/>
            <person name="Richter M."/>
            <person name="Woyke T."/>
            <person name="Sorokin D.Y."/>
            <person name="Muyzer G."/>
        </authorList>
    </citation>
    <scope>NUCLEOTIDE SEQUENCE [LARGE SCALE GENOMIC DNA]</scope>
    <source>
        <strain evidence="6 7">HL17</strain>
    </source>
</reference>
<evidence type="ECO:0000313" key="6">
    <source>
        <dbReference type="EMBL" id="OOC09145.1"/>
    </source>
</evidence>
<dbReference type="PANTHER" id="PTHR43095:SF5">
    <property type="entry name" value="XYLULOSE KINASE"/>
    <property type="match status" value="1"/>
</dbReference>
<dbReference type="SUPFAM" id="SSF53067">
    <property type="entry name" value="Actin-like ATPase domain"/>
    <property type="match status" value="2"/>
</dbReference>
<dbReference type="STRING" id="252474.B1A74_12460"/>
<dbReference type="PANTHER" id="PTHR43095">
    <property type="entry name" value="SUGAR KINASE"/>
    <property type="match status" value="1"/>
</dbReference>
<dbReference type="AlphaFoldDB" id="A0A1V2ZVR4"/>
<dbReference type="Proteomes" id="UP000189177">
    <property type="component" value="Unassembled WGS sequence"/>
</dbReference>
<evidence type="ECO:0000259" key="4">
    <source>
        <dbReference type="Pfam" id="PF00370"/>
    </source>
</evidence>
<dbReference type="RefSeq" id="WP_077244807.1">
    <property type="nucleotide sequence ID" value="NZ_MUZR01000059.1"/>
</dbReference>
<feature type="domain" description="Carbohydrate kinase FGGY C-terminal" evidence="5">
    <location>
        <begin position="262"/>
        <end position="423"/>
    </location>
</feature>
<evidence type="ECO:0000259" key="5">
    <source>
        <dbReference type="Pfam" id="PF02782"/>
    </source>
</evidence>
<keyword evidence="3 6" id="KW-0418">Kinase</keyword>
<dbReference type="Pfam" id="PF00370">
    <property type="entry name" value="FGGY_N"/>
    <property type="match status" value="1"/>
</dbReference>
<dbReference type="PIRSF" id="PIRSF000538">
    <property type="entry name" value="GlpK"/>
    <property type="match status" value="1"/>
</dbReference>
<dbReference type="CDD" id="cd07783">
    <property type="entry name" value="ASKHA_NBD_FGGY_SePSK_AtXK1-like"/>
    <property type="match status" value="1"/>
</dbReference>
<accession>A0A1V2ZVR4</accession>
<evidence type="ECO:0000256" key="1">
    <source>
        <dbReference type="ARBA" id="ARBA00009156"/>
    </source>
</evidence>
<dbReference type="InterPro" id="IPR043129">
    <property type="entry name" value="ATPase_NBD"/>
</dbReference>
<comment type="caution">
    <text evidence="6">The sequence shown here is derived from an EMBL/GenBank/DDBJ whole genome shotgun (WGS) entry which is preliminary data.</text>
</comment>
<evidence type="ECO:0000256" key="2">
    <source>
        <dbReference type="ARBA" id="ARBA00022679"/>
    </source>
</evidence>
<comment type="similarity">
    <text evidence="1">Belongs to the FGGY kinase family.</text>
</comment>
<dbReference type="InterPro" id="IPR050406">
    <property type="entry name" value="FGGY_Carb_Kinase"/>
</dbReference>
<keyword evidence="2" id="KW-0808">Transferase</keyword>
<dbReference type="Gene3D" id="3.30.420.40">
    <property type="match status" value="2"/>
</dbReference>
<dbReference type="GO" id="GO:0016301">
    <property type="term" value="F:kinase activity"/>
    <property type="evidence" value="ECO:0007669"/>
    <property type="project" value="UniProtKB-KW"/>
</dbReference>
<proteinExistence type="inferred from homology"/>
<keyword evidence="7" id="KW-1185">Reference proteome</keyword>
<organism evidence="6 7">
    <name type="scientific">Thioalkalivibrio halophilus</name>
    <dbReference type="NCBI Taxonomy" id="252474"/>
    <lineage>
        <taxon>Bacteria</taxon>
        <taxon>Pseudomonadati</taxon>
        <taxon>Pseudomonadota</taxon>
        <taxon>Gammaproteobacteria</taxon>
        <taxon>Chromatiales</taxon>
        <taxon>Ectothiorhodospiraceae</taxon>
        <taxon>Thioalkalivibrio</taxon>
    </lineage>
</organism>
<feature type="domain" description="Carbohydrate kinase FGGY N-terminal" evidence="4">
    <location>
        <begin position="6"/>
        <end position="239"/>
    </location>
</feature>
<protein>
    <submittedName>
        <fullName evidence="6">Carbohydrate kinase</fullName>
    </submittedName>
</protein>
<dbReference type="InterPro" id="IPR000577">
    <property type="entry name" value="Carb_kinase_FGGY"/>
</dbReference>
<dbReference type="InterPro" id="IPR018484">
    <property type="entry name" value="FGGY_N"/>
</dbReference>
<dbReference type="InterPro" id="IPR018485">
    <property type="entry name" value="FGGY_C"/>
</dbReference>
<evidence type="ECO:0000256" key="3">
    <source>
        <dbReference type="ARBA" id="ARBA00022777"/>
    </source>
</evidence>
<name>A0A1V2ZVR4_9GAMM</name>
<dbReference type="OrthoDB" id="9805576at2"/>
<evidence type="ECO:0000313" key="7">
    <source>
        <dbReference type="Proteomes" id="UP000189177"/>
    </source>
</evidence>
<dbReference type="EMBL" id="MUZR01000059">
    <property type="protein sequence ID" value="OOC09145.1"/>
    <property type="molecule type" value="Genomic_DNA"/>
</dbReference>
<dbReference type="GO" id="GO:0005975">
    <property type="term" value="P:carbohydrate metabolic process"/>
    <property type="evidence" value="ECO:0007669"/>
    <property type="project" value="InterPro"/>
</dbReference>